<keyword evidence="2" id="KW-1185">Reference proteome</keyword>
<evidence type="ECO:0000313" key="1">
    <source>
        <dbReference type="EMBL" id="REA62489.1"/>
    </source>
</evidence>
<sequence length="476" mass="53408">MRVLVIRHIFTLILILSLLQGVEAQDSTVLYSAAIYGAGSTSQRSSFWLHSNQYGTVSTSGNFALAKFAINKRYHPGNPRIIQWAAGIEAVASYGKQGDIFLSDAYMAAKLGPVEVLAGQKKSITGIVDTVLTSGSLSISGNARPIPVIQIAIPEFYPLNFTGGFLSVKASYSDGLLNSSDINYGAARHIPNTYFHQKSVYFRLGNEQMKLNGYAGMNHQAVWGGESEIYPIQEISNSKAYWHTVTGTQYNHMRLGNHFGTIDLALKWKQENWTYFVYRQNVYDTGSLFKVVNFQDGLNGLSIKRTKRITEPYFVFNSFLLEMVYTKNQRNNNPMSGLGIYETANYYNHFIYRNGWSYYGRNMGTPLIANATDDRQDVRSTEFTHNNRIMAFNLGATAAWLNSNLLFRCTYSRNFGTYVNPLPYGKNQFSFIINGEHNLNGRRGLAIQLTAASDIGQLYRNSNSIMLGVKKTGFLN</sequence>
<dbReference type="Proteomes" id="UP000256373">
    <property type="component" value="Unassembled WGS sequence"/>
</dbReference>
<dbReference type="Gene3D" id="2.40.160.130">
    <property type="entry name" value="Capsule assembly protein Wzi"/>
    <property type="match status" value="1"/>
</dbReference>
<dbReference type="EMBL" id="QNUL01000005">
    <property type="protein sequence ID" value="REA62489.1"/>
    <property type="molecule type" value="Genomic_DNA"/>
</dbReference>
<dbReference type="InterPro" id="IPR026950">
    <property type="entry name" value="Caps_assemb_Wzi"/>
</dbReference>
<evidence type="ECO:0000313" key="2">
    <source>
        <dbReference type="Proteomes" id="UP000256373"/>
    </source>
</evidence>
<accession>A0A3D8YGP2</accession>
<reference evidence="1 2" key="1">
    <citation type="submission" date="2018-07" db="EMBL/GenBank/DDBJ databases">
        <title>Dyadobacter roseus sp. nov., isolated from rose rhizosphere soil.</title>
        <authorList>
            <person name="Chen L."/>
        </authorList>
    </citation>
    <scope>NUCLEOTIDE SEQUENCE [LARGE SCALE GENOMIC DNA]</scope>
    <source>
        <strain evidence="1 2">RS19</strain>
    </source>
</reference>
<protein>
    <recommendedName>
        <fullName evidence="3">Capsule assembly Wzi family protein</fullName>
    </recommendedName>
</protein>
<dbReference type="AlphaFoldDB" id="A0A3D8YGP2"/>
<dbReference type="Pfam" id="PF14052">
    <property type="entry name" value="Caps_assemb_Wzi"/>
    <property type="match status" value="1"/>
</dbReference>
<comment type="caution">
    <text evidence="1">The sequence shown here is derived from an EMBL/GenBank/DDBJ whole genome shotgun (WGS) entry which is preliminary data.</text>
</comment>
<gene>
    <name evidence="1" type="ORF">DSL64_09580</name>
</gene>
<organism evidence="1 2">
    <name type="scientific">Dyadobacter luteus</name>
    <dbReference type="NCBI Taxonomy" id="2259619"/>
    <lineage>
        <taxon>Bacteria</taxon>
        <taxon>Pseudomonadati</taxon>
        <taxon>Bacteroidota</taxon>
        <taxon>Cytophagia</taxon>
        <taxon>Cytophagales</taxon>
        <taxon>Spirosomataceae</taxon>
        <taxon>Dyadobacter</taxon>
    </lineage>
</organism>
<name>A0A3D8YGP2_9BACT</name>
<evidence type="ECO:0008006" key="3">
    <source>
        <dbReference type="Google" id="ProtNLM"/>
    </source>
</evidence>
<dbReference type="InterPro" id="IPR038636">
    <property type="entry name" value="Wzi_sf"/>
</dbReference>
<proteinExistence type="predicted"/>